<dbReference type="GO" id="GO:0080031">
    <property type="term" value="F:methyl salicylate esterase activity"/>
    <property type="evidence" value="ECO:0007669"/>
    <property type="project" value="TreeGrafter"/>
</dbReference>
<evidence type="ECO:0000256" key="20">
    <source>
        <dbReference type="ARBA" id="ARBA00079794"/>
    </source>
</evidence>
<comment type="catalytic activity">
    <reaction evidence="4">
        <text>2-hydroxy-2-methylpropanenitrile = acetone + hydrogen cyanide</text>
        <dbReference type="Rhea" id="RHEA:11932"/>
        <dbReference type="ChEBI" id="CHEBI:15347"/>
        <dbReference type="ChEBI" id="CHEBI:15348"/>
        <dbReference type="ChEBI" id="CHEBI:18407"/>
    </reaction>
    <physiologicalReaction direction="left-to-right" evidence="4">
        <dbReference type="Rhea" id="RHEA:11933"/>
    </physiologicalReaction>
</comment>
<evidence type="ECO:0000256" key="18">
    <source>
        <dbReference type="ARBA" id="ARBA00076040"/>
    </source>
</evidence>
<evidence type="ECO:0000256" key="4">
    <source>
        <dbReference type="ARBA" id="ARBA00050262"/>
    </source>
</evidence>
<dbReference type="InterPro" id="IPR045889">
    <property type="entry name" value="MES/HNL"/>
</dbReference>
<evidence type="ECO:0000256" key="16">
    <source>
        <dbReference type="ARBA" id="ARBA00066572"/>
    </source>
</evidence>
<comment type="catalytic activity">
    <reaction evidence="8">
        <text>a disubstituted aliphatic (S)-hydroxynitrile = a ketone + hydrogen cyanide</text>
        <dbReference type="Rhea" id="RHEA:56592"/>
        <dbReference type="ChEBI" id="CHEBI:17087"/>
        <dbReference type="ChEBI" id="CHEBI:18407"/>
        <dbReference type="ChEBI" id="CHEBI:140597"/>
        <dbReference type="EC" id="4.1.2.47"/>
    </reaction>
</comment>
<evidence type="ECO:0000256" key="17">
    <source>
        <dbReference type="ARBA" id="ARBA00069221"/>
    </source>
</evidence>
<evidence type="ECO:0000256" key="13">
    <source>
        <dbReference type="ARBA" id="ARBA00052609"/>
    </source>
</evidence>
<dbReference type="GO" id="GO:0080030">
    <property type="term" value="F:methyl indole-3-acetate esterase activity"/>
    <property type="evidence" value="ECO:0007669"/>
    <property type="project" value="TreeGrafter"/>
</dbReference>
<dbReference type="OrthoDB" id="408373at2759"/>
<comment type="catalytic activity">
    <reaction evidence="7">
        <text>butan-2-one + hydrogen cyanide = 2-hydroxy-2-methylbutanenitrile</text>
        <dbReference type="Rhea" id="RHEA:77467"/>
        <dbReference type="ChEBI" id="CHEBI:18407"/>
        <dbReference type="ChEBI" id="CHEBI:28398"/>
        <dbReference type="ChEBI" id="CHEBI:60954"/>
    </reaction>
    <physiologicalReaction direction="right-to-left" evidence="7">
        <dbReference type="Rhea" id="RHEA:77469"/>
    </physiologicalReaction>
</comment>
<comment type="catalytic activity">
    <reaction evidence="11">
        <text>3-formylthiophene + hydrogen cyanide = (2S)-2-hydroxy-2-(thiophen-3-yl)acetonitrile</text>
        <dbReference type="Rhea" id="RHEA:77459"/>
        <dbReference type="ChEBI" id="CHEBI:18407"/>
        <dbReference type="ChEBI" id="CHEBI:87611"/>
        <dbReference type="ChEBI" id="CHEBI:197333"/>
    </reaction>
</comment>
<dbReference type="KEGG" id="jcu:105634307"/>
<protein>
    <recommendedName>
        <fullName evidence="17">(S)-hydroxynitrile lyase</fullName>
        <ecNumber evidence="16">4.1.2.47</ecNumber>
    </recommendedName>
    <alternativeName>
        <fullName evidence="18">2-hydroxy-2-methylpropanenitrile lyase</fullName>
    </alternativeName>
    <alternativeName>
        <fullName evidence="19">Acetone cyanohydrin lyase</fullName>
    </alternativeName>
    <alternativeName>
        <fullName evidence="20">Hydroxynitrile lyase</fullName>
    </alternativeName>
</protein>
<evidence type="ECO:0000259" key="21">
    <source>
        <dbReference type="Pfam" id="PF12697"/>
    </source>
</evidence>
<evidence type="ECO:0000256" key="8">
    <source>
        <dbReference type="ARBA" id="ARBA00051735"/>
    </source>
</evidence>
<comment type="catalytic activity">
    <reaction evidence="5">
        <text>benzaldehyde + hydrogen cyanide = (S)-mandelonitrile</text>
        <dbReference type="Rhea" id="RHEA:77427"/>
        <dbReference type="ChEBI" id="CHEBI:17169"/>
        <dbReference type="ChEBI" id="CHEBI:18407"/>
        <dbReference type="ChEBI" id="CHEBI:36941"/>
    </reaction>
</comment>
<keyword evidence="1" id="KW-0456">Lyase</keyword>
<organism evidence="22 23">
    <name type="scientific">Jatropha curcas</name>
    <name type="common">Barbados nut</name>
    <dbReference type="NCBI Taxonomy" id="180498"/>
    <lineage>
        <taxon>Eukaryota</taxon>
        <taxon>Viridiplantae</taxon>
        <taxon>Streptophyta</taxon>
        <taxon>Embryophyta</taxon>
        <taxon>Tracheophyta</taxon>
        <taxon>Spermatophyta</taxon>
        <taxon>Magnoliopsida</taxon>
        <taxon>eudicotyledons</taxon>
        <taxon>Gunneridae</taxon>
        <taxon>Pentapetalae</taxon>
        <taxon>rosids</taxon>
        <taxon>fabids</taxon>
        <taxon>Malpighiales</taxon>
        <taxon>Euphorbiaceae</taxon>
        <taxon>Crotonoideae</taxon>
        <taxon>Jatropheae</taxon>
        <taxon>Jatropha</taxon>
    </lineage>
</organism>
<evidence type="ECO:0000313" key="23">
    <source>
        <dbReference type="Proteomes" id="UP000027138"/>
    </source>
</evidence>
<dbReference type="EC" id="4.1.2.47" evidence="16"/>
<keyword evidence="23" id="KW-1185">Reference proteome</keyword>
<dbReference type="GO" id="GO:0047606">
    <property type="term" value="F:(S)-hydroxynitrile lyase activity"/>
    <property type="evidence" value="ECO:0007669"/>
    <property type="project" value="UniProtKB-EC"/>
</dbReference>
<evidence type="ECO:0000256" key="3">
    <source>
        <dbReference type="ARBA" id="ARBA00050241"/>
    </source>
</evidence>
<evidence type="ECO:0000256" key="10">
    <source>
        <dbReference type="ARBA" id="ARBA00052033"/>
    </source>
</evidence>
<dbReference type="InterPro" id="IPR000073">
    <property type="entry name" value="AB_hydrolase_1"/>
</dbReference>
<gene>
    <name evidence="22" type="ORF">JCGZ_04892</name>
</gene>
<dbReference type="EMBL" id="KK914370">
    <property type="protein sequence ID" value="KDP38249.1"/>
    <property type="molecule type" value="Genomic_DNA"/>
</dbReference>
<comment type="catalytic activity">
    <reaction evidence="12">
        <text>2,2-dimethylpropanal + hydrogen cyanide = (2S)-2-hydroxy-3,3-dimethylbutanenitrile</text>
        <dbReference type="Rhea" id="RHEA:77407"/>
        <dbReference type="ChEBI" id="CHEBI:18407"/>
        <dbReference type="ChEBI" id="CHEBI:141557"/>
        <dbReference type="ChEBI" id="CHEBI:197355"/>
    </reaction>
</comment>
<dbReference type="PRINTS" id="PR00412">
    <property type="entry name" value="EPOXHYDRLASE"/>
</dbReference>
<dbReference type="InterPro" id="IPR000639">
    <property type="entry name" value="Epox_hydrolase-like"/>
</dbReference>
<dbReference type="SUPFAM" id="SSF53474">
    <property type="entry name" value="alpha/beta-Hydrolases"/>
    <property type="match status" value="1"/>
</dbReference>
<sequence>MALSMPPHSPLSTPSKHFVLIHGACHGAWAWFKLLPLLRAYGYNVTAIDLAASGIDPQQVNTFGSISDYFRPLRDLMASLPQDEKVILVGHSFGGIAISQAMELFPEKIYAAVFLTAIMPGPSLNLSTITQESERRVGDQLDNRYTRGDGNTPATLTLGPMFLKSRMYQLSPTEDWTLATTLMRPEPQISEHDLSSGELTLTTEKYGSIKKAFIISEKDLTIEKDFQEWMIARNPPNLVERIFGSDHMVMMSKPRELSASLLRIAQKVKYL</sequence>
<dbReference type="PANTHER" id="PTHR10992">
    <property type="entry name" value="METHYLESTERASE FAMILY MEMBER"/>
    <property type="match status" value="1"/>
</dbReference>
<comment type="catalytic activity">
    <reaction evidence="3">
        <text>a monosubstituted aliphatic (S)-hydroxynitrile = an aldehyde + hydrogen cyanide</text>
        <dbReference type="Rhea" id="RHEA:56588"/>
        <dbReference type="ChEBI" id="CHEBI:17478"/>
        <dbReference type="ChEBI" id="CHEBI:18407"/>
        <dbReference type="ChEBI" id="CHEBI:140596"/>
        <dbReference type="EC" id="4.1.2.47"/>
    </reaction>
</comment>
<comment type="catalytic activity">
    <reaction evidence="14">
        <text>an aromatic (S)-hydroxynitrile = an aromatic aldehyde + hydrogen cyanide</text>
        <dbReference type="Rhea" id="RHEA:54660"/>
        <dbReference type="ChEBI" id="CHEBI:18407"/>
        <dbReference type="ChEBI" id="CHEBI:33855"/>
        <dbReference type="ChEBI" id="CHEBI:138306"/>
        <dbReference type="EC" id="4.1.2.47"/>
    </reaction>
</comment>
<dbReference type="AlphaFoldDB" id="A0A067L2F5"/>
<comment type="catalytic activity">
    <reaction evidence="2">
        <text>4-methoxybenzaldehyde + hydrogen cyanide = (2S)-2-hydroxy-2-(4-methoxyphenyl)acetonitrile</text>
        <dbReference type="Rhea" id="RHEA:77447"/>
        <dbReference type="ChEBI" id="CHEBI:18407"/>
        <dbReference type="ChEBI" id="CHEBI:28235"/>
        <dbReference type="ChEBI" id="CHEBI:197328"/>
    </reaction>
</comment>
<name>A0A067L2F5_JATCU</name>
<dbReference type="Pfam" id="PF12697">
    <property type="entry name" value="Abhydrolase_6"/>
    <property type="match status" value="1"/>
</dbReference>
<dbReference type="GO" id="GO:0080032">
    <property type="term" value="F:methyl jasmonate esterase activity"/>
    <property type="evidence" value="ECO:0007669"/>
    <property type="project" value="TreeGrafter"/>
</dbReference>
<dbReference type="PANTHER" id="PTHR10992:SF1002">
    <property type="entry name" value="SALICYLIC ACID-BINDING PROTEIN 2-LIKE"/>
    <property type="match status" value="1"/>
</dbReference>
<evidence type="ECO:0000256" key="2">
    <source>
        <dbReference type="ARBA" id="ARBA00050104"/>
    </source>
</evidence>
<dbReference type="GO" id="GO:0009696">
    <property type="term" value="P:salicylic acid metabolic process"/>
    <property type="evidence" value="ECO:0007669"/>
    <property type="project" value="TreeGrafter"/>
</dbReference>
<evidence type="ECO:0000256" key="19">
    <source>
        <dbReference type="ARBA" id="ARBA00078291"/>
    </source>
</evidence>
<comment type="catalytic activity">
    <reaction evidence="9">
        <text>acrolein + hydrogen cyanide = (2S)-2-hydroxybut-3-enenitrile</text>
        <dbReference type="Rhea" id="RHEA:77411"/>
        <dbReference type="ChEBI" id="CHEBI:15368"/>
        <dbReference type="ChEBI" id="CHEBI:18407"/>
        <dbReference type="ChEBI" id="CHEBI:197356"/>
    </reaction>
</comment>
<evidence type="ECO:0000256" key="15">
    <source>
        <dbReference type="ARBA" id="ARBA00060885"/>
    </source>
</evidence>
<comment type="catalytic activity">
    <reaction evidence="10">
        <text>2-methylpropanal + hydrogen cyanide = (2S)-2-hydroxy-3-methylbutanenitrile</text>
        <dbReference type="Rhea" id="RHEA:77403"/>
        <dbReference type="ChEBI" id="CHEBI:18407"/>
        <dbReference type="ChEBI" id="CHEBI:48943"/>
        <dbReference type="ChEBI" id="CHEBI:197354"/>
    </reaction>
</comment>
<evidence type="ECO:0000313" key="22">
    <source>
        <dbReference type="EMBL" id="KDP38249.1"/>
    </source>
</evidence>
<comment type="similarity">
    <text evidence="15">Belongs to the AB hydrolase superfamily. Hydroxynitrile lyase family.</text>
</comment>
<dbReference type="GO" id="GO:0009694">
    <property type="term" value="P:jasmonic acid metabolic process"/>
    <property type="evidence" value="ECO:0007669"/>
    <property type="project" value="TreeGrafter"/>
</dbReference>
<comment type="catalytic activity">
    <reaction evidence="13">
        <text>cyclohexanecarbaldehyde + hydrogen cyanide = (2S)-2-cyclohexyl-2-hydroxyacetonitrile</text>
        <dbReference type="Rhea" id="RHEA:77423"/>
        <dbReference type="ChEBI" id="CHEBI:18407"/>
        <dbReference type="ChEBI" id="CHEBI:197359"/>
        <dbReference type="ChEBI" id="CHEBI:197360"/>
    </reaction>
</comment>
<comment type="catalytic activity">
    <reaction evidence="6">
        <text>formylthiophene + hydrogen cyanide = (2R)-2-hydroxy-2-(thiophen-2-yl)acetonitrile</text>
        <dbReference type="Rhea" id="RHEA:77455"/>
        <dbReference type="ChEBI" id="CHEBI:18407"/>
        <dbReference type="ChEBI" id="CHEBI:87301"/>
        <dbReference type="ChEBI" id="CHEBI:197332"/>
    </reaction>
</comment>
<dbReference type="Proteomes" id="UP000027138">
    <property type="component" value="Unassembled WGS sequence"/>
</dbReference>
<evidence type="ECO:0000256" key="1">
    <source>
        <dbReference type="ARBA" id="ARBA00023239"/>
    </source>
</evidence>
<accession>A0A067L2F5</accession>
<evidence type="ECO:0000256" key="12">
    <source>
        <dbReference type="ARBA" id="ARBA00052600"/>
    </source>
</evidence>
<evidence type="ECO:0000256" key="7">
    <source>
        <dbReference type="ARBA" id="ARBA00051647"/>
    </source>
</evidence>
<dbReference type="FunFam" id="3.40.50.1820:FF:000051">
    <property type="entry name" value="(S)-hydroxynitrile lyase"/>
    <property type="match status" value="1"/>
</dbReference>
<evidence type="ECO:0000256" key="14">
    <source>
        <dbReference type="ARBA" id="ARBA00052826"/>
    </source>
</evidence>
<evidence type="ECO:0000256" key="6">
    <source>
        <dbReference type="ARBA" id="ARBA00050608"/>
    </source>
</evidence>
<dbReference type="InterPro" id="IPR029058">
    <property type="entry name" value="AB_hydrolase_fold"/>
</dbReference>
<reference evidence="22 23" key="1">
    <citation type="journal article" date="2014" name="PLoS ONE">
        <title>Global Analysis of Gene Expression Profiles in Physic Nut (Jatropha curcas L.) Seedlings Exposed to Salt Stress.</title>
        <authorList>
            <person name="Zhang L."/>
            <person name="Zhang C."/>
            <person name="Wu P."/>
            <person name="Chen Y."/>
            <person name="Li M."/>
            <person name="Jiang H."/>
            <person name="Wu G."/>
        </authorList>
    </citation>
    <scope>NUCLEOTIDE SEQUENCE [LARGE SCALE GENOMIC DNA]</scope>
    <source>
        <strain evidence="23">cv. GZQX0401</strain>
        <tissue evidence="22">Young leaves</tissue>
    </source>
</reference>
<dbReference type="Gene3D" id="3.40.50.1820">
    <property type="entry name" value="alpha/beta hydrolase"/>
    <property type="match status" value="1"/>
</dbReference>
<evidence type="ECO:0000256" key="5">
    <source>
        <dbReference type="ARBA" id="ARBA00050358"/>
    </source>
</evidence>
<evidence type="ECO:0000256" key="11">
    <source>
        <dbReference type="ARBA" id="ARBA00052511"/>
    </source>
</evidence>
<feature type="domain" description="AB hydrolase-1" evidence="21">
    <location>
        <begin position="18"/>
        <end position="258"/>
    </location>
</feature>
<evidence type="ECO:0000256" key="9">
    <source>
        <dbReference type="ARBA" id="ARBA00051977"/>
    </source>
</evidence>
<proteinExistence type="inferred from homology"/>